<dbReference type="OrthoDB" id="9810508at2"/>
<dbReference type="RefSeq" id="WP_023928474.1">
    <property type="nucleotide sequence ID" value="NZ_KI669455.1"/>
</dbReference>
<keyword evidence="1" id="KW-1133">Transmembrane helix</keyword>
<comment type="caution">
    <text evidence="3">The sequence shown here is derived from an EMBL/GenBank/DDBJ whole genome shotgun (WGS) entry which is preliminary data.</text>
</comment>
<name>V8C6B0_9HELI</name>
<organism evidence="3 4">
    <name type="scientific">Helicobacter macacae MIT 99-5501</name>
    <dbReference type="NCBI Taxonomy" id="1357400"/>
    <lineage>
        <taxon>Bacteria</taxon>
        <taxon>Pseudomonadati</taxon>
        <taxon>Campylobacterota</taxon>
        <taxon>Epsilonproteobacteria</taxon>
        <taxon>Campylobacterales</taxon>
        <taxon>Helicobacteraceae</taxon>
        <taxon>Helicobacter</taxon>
    </lineage>
</organism>
<reference evidence="3 4" key="1">
    <citation type="journal article" date="2014" name="Genome Announc.">
        <title>Draft genome sequences of six enterohepatic helicobacter species isolated from humans and one from rhesus macaques.</title>
        <authorList>
            <person name="Shen Z."/>
            <person name="Sheh A."/>
            <person name="Young S.K."/>
            <person name="Abouelliel A."/>
            <person name="Ward D.V."/>
            <person name="Earl A.M."/>
            <person name="Fox J.G."/>
        </authorList>
    </citation>
    <scope>NUCLEOTIDE SEQUENCE [LARGE SCALE GENOMIC DNA]</scope>
    <source>
        <strain evidence="3 4">MIT 99-5501</strain>
    </source>
</reference>
<dbReference type="EMBL" id="AZJI01000007">
    <property type="protein sequence ID" value="ETD22904.1"/>
    <property type="molecule type" value="Genomic_DNA"/>
</dbReference>
<dbReference type="eggNOG" id="COG2121">
    <property type="taxonomic scope" value="Bacteria"/>
</dbReference>
<accession>V8C6B0</accession>
<dbReference type="InterPro" id="IPR007172">
    <property type="entry name" value="DUF374"/>
</dbReference>
<evidence type="ECO:0000256" key="1">
    <source>
        <dbReference type="SAM" id="Phobius"/>
    </source>
</evidence>
<dbReference type="Pfam" id="PF04028">
    <property type="entry name" value="DUF374"/>
    <property type="match status" value="1"/>
</dbReference>
<feature type="transmembrane region" description="Helical" evidence="1">
    <location>
        <begin position="7"/>
        <end position="26"/>
    </location>
</feature>
<keyword evidence="1" id="KW-0472">Membrane</keyword>
<keyword evidence="1" id="KW-0812">Transmembrane</keyword>
<evidence type="ECO:0000313" key="3">
    <source>
        <dbReference type="EMBL" id="ETD22904.1"/>
    </source>
</evidence>
<dbReference type="Proteomes" id="UP000018731">
    <property type="component" value="Unassembled WGS sequence"/>
</dbReference>
<evidence type="ECO:0000313" key="4">
    <source>
        <dbReference type="Proteomes" id="UP000018731"/>
    </source>
</evidence>
<evidence type="ECO:0000259" key="2">
    <source>
        <dbReference type="Pfam" id="PF04028"/>
    </source>
</evidence>
<gene>
    <name evidence="3" type="ORF">HMPREF2086_01703</name>
</gene>
<proteinExistence type="predicted"/>
<dbReference type="STRING" id="1357400.HMPREF2086_01703"/>
<keyword evidence="4" id="KW-1185">Reference proteome</keyword>
<protein>
    <recommendedName>
        <fullName evidence="2">DUF374 domain-containing protein</fullName>
    </recommendedName>
</protein>
<dbReference type="AlphaFoldDB" id="V8C6B0"/>
<dbReference type="CDD" id="cd07983">
    <property type="entry name" value="LPLAT_DUF374-like"/>
    <property type="match status" value="1"/>
</dbReference>
<dbReference type="PATRIC" id="fig|1357400.3.peg.2286"/>
<dbReference type="HOGENOM" id="CLU_086327_0_0_7"/>
<feature type="domain" description="DUF374" evidence="2">
    <location>
        <begin position="65"/>
        <end position="135"/>
    </location>
</feature>
<sequence>MDIKKRLIAYFVPRFGFFLTWILYALNKNRFFLHENLANDNVVICFWHGEMLMMPFLYRKLRSKPNTHNVHIISSSHFDGGLIASMCELFGMKTIRGSTDSGGKRGGVLALMQSIKALKSGADIGIAMDGPRGPYHHIADGLIMMAQKSGKKINLCRIVPSRYYEFKTWDRFCLPLPFGEICYYGFEGFRLDSSLSIEEARQILQDKVAKIDKILQDKSQFSLNLS</sequence>